<protein>
    <submittedName>
        <fullName evidence="5">Uncharacterized protein</fullName>
    </submittedName>
</protein>
<evidence type="ECO:0000313" key="3">
    <source>
        <dbReference type="EMBL" id="TIC01050.1"/>
    </source>
</evidence>
<evidence type="ECO:0000313" key="8">
    <source>
        <dbReference type="Proteomes" id="UP000310685"/>
    </source>
</evidence>
<dbReference type="GO" id="GO:0031505">
    <property type="term" value="P:fungal-type cell wall organization"/>
    <property type="evidence" value="ECO:0007669"/>
    <property type="project" value="TreeGrafter"/>
</dbReference>
<dbReference type="Gene3D" id="1.20.140.150">
    <property type="match status" value="1"/>
</dbReference>
<dbReference type="InterPro" id="IPR009571">
    <property type="entry name" value="SUR7/Rim9-like_fungi"/>
</dbReference>
<dbReference type="PANTHER" id="PTHR28019:SF2">
    <property type="entry name" value="CELL MEMBRANE PROTEIN YLR413W-RELATED"/>
    <property type="match status" value="1"/>
</dbReference>
<evidence type="ECO:0000313" key="4">
    <source>
        <dbReference type="EMBL" id="TIC30813.1"/>
    </source>
</evidence>
<evidence type="ECO:0000313" key="6">
    <source>
        <dbReference type="Proteomes" id="UP000305647"/>
    </source>
</evidence>
<keyword evidence="1" id="KW-0472">Membrane</keyword>
<dbReference type="EMBL" id="SPRC01000021">
    <property type="protein sequence ID" value="TIB79797.1"/>
    <property type="molecule type" value="Genomic_DNA"/>
</dbReference>
<evidence type="ECO:0000313" key="5">
    <source>
        <dbReference type="EMBL" id="TIC66165.1"/>
    </source>
</evidence>
<keyword evidence="1" id="KW-0812">Transmembrane</keyword>
<name>A0A4T0TMJ2_9BASI</name>
<dbReference type="Proteomes" id="UP000307169">
    <property type="component" value="Unassembled WGS sequence"/>
</dbReference>
<comment type="caution">
    <text evidence="5">The sequence shown here is derived from an EMBL/GenBank/DDBJ whole genome shotgun (WGS) entry which is preliminary data.</text>
</comment>
<feature type="transmembrane region" description="Helical" evidence="1">
    <location>
        <begin position="157"/>
        <end position="178"/>
    </location>
</feature>
<feature type="transmembrane region" description="Helical" evidence="1">
    <location>
        <begin position="184"/>
        <end position="210"/>
    </location>
</feature>
<reference evidence="6 7" key="1">
    <citation type="submission" date="2019-03" db="EMBL/GenBank/DDBJ databases">
        <title>Sequencing 25 genomes of Wallemia mellicola.</title>
        <authorList>
            <person name="Gostincar C."/>
        </authorList>
    </citation>
    <scope>NUCLEOTIDE SEQUENCE [LARGE SCALE GENOMIC DNA]</scope>
    <source>
        <strain evidence="3 7">EXF-1262</strain>
        <strain evidence="2 8">EXF-6152</strain>
        <strain evidence="5 9">EXF-757</strain>
        <strain evidence="4 6">EXF-8738</strain>
    </source>
</reference>
<proteinExistence type="predicted"/>
<feature type="transmembrane region" description="Helical" evidence="1">
    <location>
        <begin position="6"/>
        <end position="29"/>
    </location>
</feature>
<dbReference type="EMBL" id="SPRO01000016">
    <property type="protein sequence ID" value="TIC30813.1"/>
    <property type="molecule type" value="Genomic_DNA"/>
</dbReference>
<evidence type="ECO:0000313" key="2">
    <source>
        <dbReference type="EMBL" id="TIB79797.1"/>
    </source>
</evidence>
<dbReference type="InterPro" id="IPR052413">
    <property type="entry name" value="SUR7_domain"/>
</dbReference>
<dbReference type="Proteomes" id="UP000310685">
    <property type="component" value="Unassembled WGS sequence"/>
</dbReference>
<dbReference type="EMBL" id="SPRH01000019">
    <property type="protein sequence ID" value="TIC01050.1"/>
    <property type="molecule type" value="Genomic_DNA"/>
</dbReference>
<evidence type="ECO:0000313" key="9">
    <source>
        <dbReference type="Proteomes" id="UP000310708"/>
    </source>
</evidence>
<accession>A0A4T0TMJ2</accession>
<dbReference type="GO" id="GO:0051285">
    <property type="term" value="C:cell cortex of cell tip"/>
    <property type="evidence" value="ECO:0007669"/>
    <property type="project" value="TreeGrafter"/>
</dbReference>
<gene>
    <name evidence="5" type="ORF">E3Q01_01811</name>
    <name evidence="4" type="ORF">E3Q10_01953</name>
    <name evidence="3" type="ORF">E3Q17_01982</name>
    <name evidence="2" type="ORF">E3Q22_02313</name>
</gene>
<evidence type="ECO:0000313" key="7">
    <source>
        <dbReference type="Proteomes" id="UP000307169"/>
    </source>
</evidence>
<dbReference type="EMBL" id="SPRX01000018">
    <property type="protein sequence ID" value="TIC66165.1"/>
    <property type="molecule type" value="Genomic_DNA"/>
</dbReference>
<dbReference type="Proteomes" id="UP000310708">
    <property type="component" value="Unassembled WGS sequence"/>
</dbReference>
<dbReference type="AlphaFoldDB" id="A0A4T0TMJ2"/>
<dbReference type="PANTHER" id="PTHR28019">
    <property type="entry name" value="CELL MEMBRANE PROTEIN YLR413W-RELATED"/>
    <property type="match status" value="1"/>
</dbReference>
<organism evidence="5 9">
    <name type="scientific">Wallemia mellicola</name>
    <dbReference type="NCBI Taxonomy" id="1708541"/>
    <lineage>
        <taxon>Eukaryota</taxon>
        <taxon>Fungi</taxon>
        <taxon>Dikarya</taxon>
        <taxon>Basidiomycota</taxon>
        <taxon>Wallemiomycotina</taxon>
        <taxon>Wallemiomycetes</taxon>
        <taxon>Wallemiales</taxon>
        <taxon>Wallemiaceae</taxon>
        <taxon>Wallemia</taxon>
    </lineage>
</organism>
<evidence type="ECO:0000256" key="1">
    <source>
        <dbReference type="SAM" id="Phobius"/>
    </source>
</evidence>
<dbReference type="Proteomes" id="UP000305647">
    <property type="component" value="Unassembled WGS sequence"/>
</dbReference>
<keyword evidence="1" id="KW-1133">Transmembrane helix</keyword>
<dbReference type="Pfam" id="PF06687">
    <property type="entry name" value="SUR7"/>
    <property type="match status" value="1"/>
</dbReference>
<feature type="transmembrane region" description="Helical" evidence="1">
    <location>
        <begin position="231"/>
        <end position="264"/>
    </location>
</feature>
<dbReference type="GO" id="GO:0005886">
    <property type="term" value="C:plasma membrane"/>
    <property type="evidence" value="ECO:0007669"/>
    <property type="project" value="InterPro"/>
</dbReference>
<sequence length="272" mass="29897">MLKFIAQLIFVLLTLSAGVINIFVNISAISTDLVPSALKYITVDTSLLGQSLSSQNAELDVSSLYTTNSDDPLGQGLGVRQDYYFGQYAYCGTLEGRRDGVCLLGRDSGSEFISRLDPYTYIINDTPENLKDGVRSLLEAPDTTFTASDYLRRYSAAAYWLIFLSAIFTGVALFTGVVPTRYTFFFGGVFCLLAFLTVAVGAAILTALIAKIRHINGGKLRHRSRALLKMISEALGVYVHFGVSLWLVWITAFVLMIATPFYFLACAAHRID</sequence>